<keyword evidence="5" id="KW-0804">Transcription</keyword>
<dbReference type="InterPro" id="IPR014284">
    <property type="entry name" value="RNA_pol_sigma-70_dom"/>
</dbReference>
<keyword evidence="4" id="KW-0238">DNA-binding</keyword>
<dbReference type="SUPFAM" id="SSF88659">
    <property type="entry name" value="Sigma3 and sigma4 domains of RNA polymerase sigma factors"/>
    <property type="match status" value="1"/>
</dbReference>
<dbReference type="Gene3D" id="1.10.10.10">
    <property type="entry name" value="Winged helix-like DNA-binding domain superfamily/Winged helix DNA-binding domain"/>
    <property type="match status" value="1"/>
</dbReference>
<evidence type="ECO:0000313" key="9">
    <source>
        <dbReference type="Proteomes" id="UP001172083"/>
    </source>
</evidence>
<dbReference type="PANTHER" id="PTHR43133">
    <property type="entry name" value="RNA POLYMERASE ECF-TYPE SIGMA FACTO"/>
    <property type="match status" value="1"/>
</dbReference>
<dbReference type="CDD" id="cd06171">
    <property type="entry name" value="Sigma70_r4"/>
    <property type="match status" value="1"/>
</dbReference>
<proteinExistence type="inferred from homology"/>
<gene>
    <name evidence="8" type="ORF">QQ020_11390</name>
</gene>
<dbReference type="InterPro" id="IPR013324">
    <property type="entry name" value="RNA_pol_sigma_r3/r4-like"/>
</dbReference>
<dbReference type="InterPro" id="IPR013249">
    <property type="entry name" value="RNA_pol_sigma70_r4_t2"/>
</dbReference>
<evidence type="ECO:0000256" key="3">
    <source>
        <dbReference type="ARBA" id="ARBA00023082"/>
    </source>
</evidence>
<dbReference type="EMBL" id="JAUJEB010000001">
    <property type="protein sequence ID" value="MDN5212656.1"/>
    <property type="molecule type" value="Genomic_DNA"/>
</dbReference>
<evidence type="ECO:0000313" key="8">
    <source>
        <dbReference type="EMBL" id="MDN5212656.1"/>
    </source>
</evidence>
<accession>A0ABT8L5Y3</accession>
<feature type="domain" description="RNA polymerase sigma-70 region 2" evidence="6">
    <location>
        <begin position="36"/>
        <end position="102"/>
    </location>
</feature>
<dbReference type="InterPro" id="IPR039425">
    <property type="entry name" value="RNA_pol_sigma-70-like"/>
</dbReference>
<keyword evidence="3" id="KW-0731">Sigma factor</keyword>
<evidence type="ECO:0000256" key="1">
    <source>
        <dbReference type="ARBA" id="ARBA00010641"/>
    </source>
</evidence>
<protein>
    <submittedName>
        <fullName evidence="8">Sigma-70 family RNA polymerase sigma factor</fullName>
    </submittedName>
</protein>
<comment type="similarity">
    <text evidence="1">Belongs to the sigma-70 factor family. ECF subfamily.</text>
</comment>
<comment type="caution">
    <text evidence="8">The sequence shown here is derived from an EMBL/GenBank/DDBJ whole genome shotgun (WGS) entry which is preliminary data.</text>
</comment>
<dbReference type="Pfam" id="PF08281">
    <property type="entry name" value="Sigma70_r4_2"/>
    <property type="match status" value="1"/>
</dbReference>
<dbReference type="RefSeq" id="WP_346757973.1">
    <property type="nucleotide sequence ID" value="NZ_JAUJEB010000001.1"/>
</dbReference>
<dbReference type="SUPFAM" id="SSF88946">
    <property type="entry name" value="Sigma2 domain of RNA polymerase sigma factors"/>
    <property type="match status" value="1"/>
</dbReference>
<evidence type="ECO:0000259" key="6">
    <source>
        <dbReference type="Pfam" id="PF04542"/>
    </source>
</evidence>
<organism evidence="8 9">
    <name type="scientific">Agaribacillus aureus</name>
    <dbReference type="NCBI Taxonomy" id="3051825"/>
    <lineage>
        <taxon>Bacteria</taxon>
        <taxon>Pseudomonadati</taxon>
        <taxon>Bacteroidota</taxon>
        <taxon>Cytophagia</taxon>
        <taxon>Cytophagales</taxon>
        <taxon>Splendidivirgaceae</taxon>
        <taxon>Agaribacillus</taxon>
    </lineage>
</organism>
<reference evidence="8" key="1">
    <citation type="submission" date="2023-06" db="EMBL/GenBank/DDBJ databases">
        <title>Genomic of Agaribacillus aureum.</title>
        <authorList>
            <person name="Wang G."/>
        </authorList>
    </citation>
    <scope>NUCLEOTIDE SEQUENCE</scope>
    <source>
        <strain evidence="8">BMA12</strain>
    </source>
</reference>
<dbReference type="InterPro" id="IPR007627">
    <property type="entry name" value="RNA_pol_sigma70_r2"/>
</dbReference>
<dbReference type="Proteomes" id="UP001172083">
    <property type="component" value="Unassembled WGS sequence"/>
</dbReference>
<dbReference type="Gene3D" id="1.10.1740.10">
    <property type="match status" value="1"/>
</dbReference>
<dbReference type="PANTHER" id="PTHR43133:SF8">
    <property type="entry name" value="RNA POLYMERASE SIGMA FACTOR HI_1459-RELATED"/>
    <property type="match status" value="1"/>
</dbReference>
<dbReference type="NCBIfam" id="TIGR02937">
    <property type="entry name" value="sigma70-ECF"/>
    <property type="match status" value="1"/>
</dbReference>
<evidence type="ECO:0000256" key="4">
    <source>
        <dbReference type="ARBA" id="ARBA00023125"/>
    </source>
</evidence>
<sequence>MFFKRGKKDHKTDHPTDDELVKIYQQHGDMVQLGKLYQRYTGLVFAVCMKYLKDEDDSKDAVMQIFEKLCVSLREHEVHNFKSWLHVLTKNHCLMWLRSQKNRHHKDIQEINLEKNVEFTYHPHHNNEEDLENLKAAILSLPAAQKQCIELFYLEEKCYKEIVAITGFELKKVKSYIQNGRRNLKIHMEKL</sequence>
<dbReference type="Pfam" id="PF04542">
    <property type="entry name" value="Sigma70_r2"/>
    <property type="match status" value="1"/>
</dbReference>
<feature type="domain" description="RNA polymerase sigma factor 70 region 4 type 2" evidence="7">
    <location>
        <begin position="132"/>
        <end position="184"/>
    </location>
</feature>
<name>A0ABT8L5Y3_9BACT</name>
<dbReference type="InterPro" id="IPR036388">
    <property type="entry name" value="WH-like_DNA-bd_sf"/>
</dbReference>
<evidence type="ECO:0000256" key="5">
    <source>
        <dbReference type="ARBA" id="ARBA00023163"/>
    </source>
</evidence>
<evidence type="ECO:0000256" key="2">
    <source>
        <dbReference type="ARBA" id="ARBA00023015"/>
    </source>
</evidence>
<keyword evidence="9" id="KW-1185">Reference proteome</keyword>
<evidence type="ECO:0000259" key="7">
    <source>
        <dbReference type="Pfam" id="PF08281"/>
    </source>
</evidence>
<dbReference type="InterPro" id="IPR013325">
    <property type="entry name" value="RNA_pol_sigma_r2"/>
</dbReference>
<keyword evidence="2" id="KW-0805">Transcription regulation</keyword>